<accession>A0ABX2RM28</accession>
<protein>
    <recommendedName>
        <fullName evidence="3">Tetratricopeptide repeat-containing protein</fullName>
    </recommendedName>
</protein>
<dbReference type="RefSeq" id="WP_179803430.1">
    <property type="nucleotide sequence ID" value="NZ_JACCCQ010000001.1"/>
</dbReference>
<proteinExistence type="predicted"/>
<evidence type="ECO:0000313" key="2">
    <source>
        <dbReference type="Proteomes" id="UP000631553"/>
    </source>
</evidence>
<comment type="caution">
    <text evidence="1">The sequence shown here is derived from an EMBL/GenBank/DDBJ whole genome shotgun (WGS) entry which is preliminary data.</text>
</comment>
<evidence type="ECO:0000313" key="1">
    <source>
        <dbReference type="EMBL" id="NYF57301.1"/>
    </source>
</evidence>
<dbReference type="Proteomes" id="UP000631553">
    <property type="component" value="Unassembled WGS sequence"/>
</dbReference>
<gene>
    <name evidence="1" type="ORF">HDA35_003132</name>
</gene>
<keyword evidence="2" id="KW-1185">Reference proteome</keyword>
<sequence length="129" mass="14208">MDGLFGFSVAKQHYYAGSSLIWLAGGADAERAAREAEQAITLWEKEPPESRSLDDEALAHVYQGTALLQVGDLDSATAAIRPILDLPADRQISRIKKRLDRFAAMLRAEPYRGSSAADDLYEEIRNLDG</sequence>
<dbReference type="EMBL" id="JACCCQ010000001">
    <property type="protein sequence ID" value="NYF57301.1"/>
    <property type="molecule type" value="Genomic_DNA"/>
</dbReference>
<name>A0ABX2RM28_9ACTN</name>
<organism evidence="1 2">
    <name type="scientific">Micromonospora purpureochromogenes</name>
    <dbReference type="NCBI Taxonomy" id="47872"/>
    <lineage>
        <taxon>Bacteria</taxon>
        <taxon>Bacillati</taxon>
        <taxon>Actinomycetota</taxon>
        <taxon>Actinomycetes</taxon>
        <taxon>Micromonosporales</taxon>
        <taxon>Micromonosporaceae</taxon>
        <taxon>Micromonospora</taxon>
    </lineage>
</organism>
<evidence type="ECO:0008006" key="3">
    <source>
        <dbReference type="Google" id="ProtNLM"/>
    </source>
</evidence>
<reference evidence="1 2" key="1">
    <citation type="submission" date="2020-07" db="EMBL/GenBank/DDBJ databases">
        <title>Sequencing the genomes of 1000 actinobacteria strains.</title>
        <authorList>
            <person name="Klenk H.-P."/>
        </authorList>
    </citation>
    <scope>NUCLEOTIDE SEQUENCE [LARGE SCALE GENOMIC DNA]</scope>
    <source>
        <strain evidence="1 2">DSM 43814</strain>
    </source>
</reference>